<sequence length="311" mass="32350">MSKAEPAVAARADDTFAVGQVLPLEHAPPVRGLRALAALVEGDIPAAAAERLRDPRIPAEQWPQVLKREVAMTLGWAARRIRARATGAAGPPPAWHGRGRVLVLLPAHGLAVHALRRALPFALCGLPTAVAGHERDRDAVAEVLAALRDLTGLTPAQLSPAADAAPRAVRAAVPDDLVVLTGNPRTAETVRRESPALVLGATGGCTVLVGADPEQARRTAALLREHDRPGSCTRLHSWRVVPGSCAGGPGAPEPLGAVHPSAVYRLGAAPDRPIGTEDGYVVLPCDASGAVGTLTGFARDPLHRWPGDFLV</sequence>
<dbReference type="AlphaFoldDB" id="A0AA90H4M1"/>
<protein>
    <submittedName>
        <fullName evidence="1">Uncharacterized protein</fullName>
    </submittedName>
</protein>
<gene>
    <name evidence="1" type="ORF">POF50_029125</name>
</gene>
<name>A0AA90H4M1_9ACTN</name>
<accession>A0AA90H4M1</accession>
<dbReference type="RefSeq" id="WP_271315615.1">
    <property type="nucleotide sequence ID" value="NZ_JABXJJ020000044.1"/>
</dbReference>
<evidence type="ECO:0000313" key="1">
    <source>
        <dbReference type="EMBL" id="MDI5973359.1"/>
    </source>
</evidence>
<dbReference type="EMBL" id="JABXJJ020000044">
    <property type="protein sequence ID" value="MDI5973359.1"/>
    <property type="molecule type" value="Genomic_DNA"/>
</dbReference>
<reference evidence="1" key="1">
    <citation type="submission" date="2023-05" db="EMBL/GenBank/DDBJ databases">
        <title>Streptantibioticus silvisoli sp. nov., acidotolerant actinomycetes 1 from pine litter.</title>
        <authorList>
            <person name="Swiecimska M."/>
            <person name="Golinska P."/>
            <person name="Sangal V."/>
            <person name="Wachnowicz B."/>
            <person name="Goodfellow M."/>
        </authorList>
    </citation>
    <scope>NUCLEOTIDE SEQUENCE</scope>
    <source>
        <strain evidence="1">SL13</strain>
    </source>
</reference>
<proteinExistence type="predicted"/>
<organism evidence="1">
    <name type="scientific">Streptantibioticus silvisoli</name>
    <dbReference type="NCBI Taxonomy" id="2705255"/>
    <lineage>
        <taxon>Bacteria</taxon>
        <taxon>Bacillati</taxon>
        <taxon>Actinomycetota</taxon>
        <taxon>Actinomycetes</taxon>
        <taxon>Kitasatosporales</taxon>
        <taxon>Streptomycetaceae</taxon>
        <taxon>Streptantibioticus</taxon>
    </lineage>
</organism>
<comment type="caution">
    <text evidence="1">The sequence shown here is derived from an EMBL/GenBank/DDBJ whole genome shotgun (WGS) entry which is preliminary data.</text>
</comment>